<dbReference type="InParanoid" id="A0A0C3G8G5"/>
<evidence type="ECO:0000256" key="1">
    <source>
        <dbReference type="ARBA" id="ARBA00006484"/>
    </source>
</evidence>
<dbReference type="HOGENOM" id="CLU_010194_44_6_1"/>
<dbReference type="InterPro" id="IPR002347">
    <property type="entry name" value="SDR_fam"/>
</dbReference>
<evidence type="ECO:0000256" key="3">
    <source>
        <dbReference type="ARBA" id="ARBA00023002"/>
    </source>
</evidence>
<dbReference type="PANTHER" id="PTHR24320">
    <property type="entry name" value="RETINOL DEHYDROGENASE"/>
    <property type="match status" value="1"/>
</dbReference>
<evidence type="ECO:0000256" key="2">
    <source>
        <dbReference type="ARBA" id="ARBA00022857"/>
    </source>
</evidence>
<dbReference type="STRING" id="913774.A0A0C3G8G5"/>
<dbReference type="FunCoup" id="A0A0C3G8G5">
    <property type="interactions" value="294"/>
</dbReference>
<sequence>MPFGLSNSPASFDPKKDIPPLDGKIILVTGANSGLGKQAVLEYAQHNPAQIWLAARSLDKAEAAADDIKTLVPNAPIKLLQLDLSSFDSVKKAAKIFSAESDRLDILMLNAGIMAAAPGLTREGYEYQFGINYMGHALLTKLLLPVLDRTAKSGTNSDVRIVSISSAGYAQAPAEGINFGMLKVTADSMGAFGRFGQSKLAIILFVRQLAKLYPQLTVTAIHPGTVDTNVISSATGAPVILKYVARYAHRFLASVDQGVKNQLWASVAKDIQSGGYYEPIGIAGKVKPRGKDDDLAKKLWDWTEKELEGHDAS</sequence>
<keyword evidence="2" id="KW-0521">NADP</keyword>
<reference evidence="4 5" key="1">
    <citation type="submission" date="2014-04" db="EMBL/GenBank/DDBJ databases">
        <authorList>
            <consortium name="DOE Joint Genome Institute"/>
            <person name="Kuo A."/>
            <person name="Martino E."/>
            <person name="Perotto S."/>
            <person name="Kohler A."/>
            <person name="Nagy L.G."/>
            <person name="Floudas D."/>
            <person name="Copeland A."/>
            <person name="Barry K.W."/>
            <person name="Cichocki N."/>
            <person name="Veneault-Fourrey C."/>
            <person name="LaButti K."/>
            <person name="Lindquist E.A."/>
            <person name="Lipzen A."/>
            <person name="Lundell T."/>
            <person name="Morin E."/>
            <person name="Murat C."/>
            <person name="Sun H."/>
            <person name="Tunlid A."/>
            <person name="Henrissat B."/>
            <person name="Grigoriev I.V."/>
            <person name="Hibbett D.S."/>
            <person name="Martin F."/>
            <person name="Nordberg H.P."/>
            <person name="Cantor M.N."/>
            <person name="Hua S.X."/>
        </authorList>
    </citation>
    <scope>NUCLEOTIDE SEQUENCE [LARGE SCALE GENOMIC DNA]</scope>
    <source>
        <strain evidence="4 5">Zn</strain>
    </source>
</reference>
<dbReference type="EMBL" id="KN832926">
    <property type="protein sequence ID" value="KIM92515.1"/>
    <property type="molecule type" value="Genomic_DNA"/>
</dbReference>
<evidence type="ECO:0000313" key="5">
    <source>
        <dbReference type="Proteomes" id="UP000054321"/>
    </source>
</evidence>
<organism evidence="4 5">
    <name type="scientific">Oidiodendron maius (strain Zn)</name>
    <dbReference type="NCBI Taxonomy" id="913774"/>
    <lineage>
        <taxon>Eukaryota</taxon>
        <taxon>Fungi</taxon>
        <taxon>Dikarya</taxon>
        <taxon>Ascomycota</taxon>
        <taxon>Pezizomycotina</taxon>
        <taxon>Leotiomycetes</taxon>
        <taxon>Leotiomycetes incertae sedis</taxon>
        <taxon>Myxotrichaceae</taxon>
        <taxon>Oidiodendron</taxon>
    </lineage>
</organism>
<name>A0A0C3G8G5_OIDMZ</name>
<dbReference type="PRINTS" id="PR00081">
    <property type="entry name" value="GDHRDH"/>
</dbReference>
<dbReference type="AlphaFoldDB" id="A0A0C3G8G5"/>
<dbReference type="Pfam" id="PF00106">
    <property type="entry name" value="adh_short"/>
    <property type="match status" value="1"/>
</dbReference>
<proteinExistence type="inferred from homology"/>
<accession>A0A0C3G8G5</accession>
<reference evidence="5" key="2">
    <citation type="submission" date="2015-01" db="EMBL/GenBank/DDBJ databases">
        <title>Evolutionary Origins and Diversification of the Mycorrhizal Mutualists.</title>
        <authorList>
            <consortium name="DOE Joint Genome Institute"/>
            <consortium name="Mycorrhizal Genomics Consortium"/>
            <person name="Kohler A."/>
            <person name="Kuo A."/>
            <person name="Nagy L.G."/>
            <person name="Floudas D."/>
            <person name="Copeland A."/>
            <person name="Barry K.W."/>
            <person name="Cichocki N."/>
            <person name="Veneault-Fourrey C."/>
            <person name="LaButti K."/>
            <person name="Lindquist E.A."/>
            <person name="Lipzen A."/>
            <person name="Lundell T."/>
            <person name="Morin E."/>
            <person name="Murat C."/>
            <person name="Riley R."/>
            <person name="Ohm R."/>
            <person name="Sun H."/>
            <person name="Tunlid A."/>
            <person name="Henrissat B."/>
            <person name="Grigoriev I.V."/>
            <person name="Hibbett D.S."/>
            <person name="Martin F."/>
        </authorList>
    </citation>
    <scope>NUCLEOTIDE SEQUENCE [LARGE SCALE GENOMIC DNA]</scope>
    <source>
        <strain evidence="5">Zn</strain>
    </source>
</reference>
<dbReference type="InterPro" id="IPR036291">
    <property type="entry name" value="NAD(P)-bd_dom_sf"/>
</dbReference>
<keyword evidence="3" id="KW-0560">Oxidoreductase</keyword>
<evidence type="ECO:0000313" key="4">
    <source>
        <dbReference type="EMBL" id="KIM92515.1"/>
    </source>
</evidence>
<dbReference type="GO" id="GO:0016491">
    <property type="term" value="F:oxidoreductase activity"/>
    <property type="evidence" value="ECO:0007669"/>
    <property type="project" value="UniProtKB-KW"/>
</dbReference>
<dbReference type="Proteomes" id="UP000054321">
    <property type="component" value="Unassembled WGS sequence"/>
</dbReference>
<dbReference type="OrthoDB" id="191139at2759"/>
<protein>
    <submittedName>
        <fullName evidence="4">Uncharacterized protein</fullName>
    </submittedName>
</protein>
<gene>
    <name evidence="4" type="ORF">OIDMADRAFT_185125</name>
</gene>
<dbReference type="Gene3D" id="3.40.50.720">
    <property type="entry name" value="NAD(P)-binding Rossmann-like Domain"/>
    <property type="match status" value="1"/>
</dbReference>
<comment type="similarity">
    <text evidence="1">Belongs to the short-chain dehydrogenases/reductases (SDR) family.</text>
</comment>
<keyword evidence="5" id="KW-1185">Reference proteome</keyword>
<dbReference type="PANTHER" id="PTHR24320:SF282">
    <property type="entry name" value="WW DOMAIN-CONTAINING OXIDOREDUCTASE"/>
    <property type="match status" value="1"/>
</dbReference>
<dbReference type="SUPFAM" id="SSF51735">
    <property type="entry name" value="NAD(P)-binding Rossmann-fold domains"/>
    <property type="match status" value="1"/>
</dbReference>